<dbReference type="Proteomes" id="UP000708208">
    <property type="component" value="Unassembled WGS sequence"/>
</dbReference>
<organism evidence="1 2">
    <name type="scientific">Allacma fusca</name>
    <dbReference type="NCBI Taxonomy" id="39272"/>
    <lineage>
        <taxon>Eukaryota</taxon>
        <taxon>Metazoa</taxon>
        <taxon>Ecdysozoa</taxon>
        <taxon>Arthropoda</taxon>
        <taxon>Hexapoda</taxon>
        <taxon>Collembola</taxon>
        <taxon>Symphypleona</taxon>
        <taxon>Sminthuridae</taxon>
        <taxon>Allacma</taxon>
    </lineage>
</organism>
<name>A0A8J2PAJ7_9HEXA</name>
<gene>
    <name evidence="1" type="ORF">AFUS01_LOCUS26066</name>
</gene>
<evidence type="ECO:0000313" key="2">
    <source>
        <dbReference type="Proteomes" id="UP000708208"/>
    </source>
</evidence>
<proteinExistence type="predicted"/>
<comment type="caution">
    <text evidence="1">The sequence shown here is derived from an EMBL/GenBank/DDBJ whole genome shotgun (WGS) entry which is preliminary data.</text>
</comment>
<dbReference type="EMBL" id="CAJVCH010342997">
    <property type="protein sequence ID" value="CAG7815382.1"/>
    <property type="molecule type" value="Genomic_DNA"/>
</dbReference>
<keyword evidence="2" id="KW-1185">Reference proteome</keyword>
<feature type="non-terminal residue" evidence="1">
    <location>
        <position position="1"/>
    </location>
</feature>
<reference evidence="1" key="1">
    <citation type="submission" date="2021-06" db="EMBL/GenBank/DDBJ databases">
        <authorList>
            <person name="Hodson N. C."/>
            <person name="Mongue J. A."/>
            <person name="Jaron S. K."/>
        </authorList>
    </citation>
    <scope>NUCLEOTIDE SEQUENCE</scope>
</reference>
<protein>
    <submittedName>
        <fullName evidence="1">Uncharacterized protein</fullName>
    </submittedName>
</protein>
<evidence type="ECO:0000313" key="1">
    <source>
        <dbReference type="EMBL" id="CAG7815382.1"/>
    </source>
</evidence>
<sequence>QKPLRLIRGCSSFSMDFIQLNQKISTP</sequence>
<dbReference type="AlphaFoldDB" id="A0A8J2PAJ7"/>
<accession>A0A8J2PAJ7</accession>